<keyword evidence="1" id="KW-0472">Membrane</keyword>
<evidence type="ECO:0000256" key="1">
    <source>
        <dbReference type="SAM" id="Phobius"/>
    </source>
</evidence>
<evidence type="ECO:0000313" key="2">
    <source>
        <dbReference type="EMBL" id="QHU15147.1"/>
    </source>
</evidence>
<keyword evidence="1" id="KW-0812">Transmembrane</keyword>
<sequence>MKILSIFSRGCMNFLGLIIGLALSHWVIFNVYNYFCNDFSLFGIFKNFFMMGSPVCQFFNTIQYEISRQYVNIWLAAGAAVIAWTVAKIKS</sequence>
<feature type="transmembrane region" description="Helical" evidence="1">
    <location>
        <begin position="71"/>
        <end position="89"/>
    </location>
</feature>
<keyword evidence="1" id="KW-1133">Transmembrane helix</keyword>
<dbReference type="EMBL" id="MN740850">
    <property type="protein sequence ID" value="QHU15147.1"/>
    <property type="molecule type" value="Genomic_DNA"/>
</dbReference>
<dbReference type="AlphaFoldDB" id="A0A6C0KEF5"/>
<name>A0A6C0KEF5_9ZZZZ</name>
<feature type="transmembrane region" description="Helical" evidence="1">
    <location>
        <begin position="12"/>
        <end position="35"/>
    </location>
</feature>
<proteinExistence type="predicted"/>
<reference evidence="2" key="1">
    <citation type="journal article" date="2020" name="Nature">
        <title>Giant virus diversity and host interactions through global metagenomics.</title>
        <authorList>
            <person name="Schulz F."/>
            <person name="Roux S."/>
            <person name="Paez-Espino D."/>
            <person name="Jungbluth S."/>
            <person name="Walsh D.A."/>
            <person name="Denef V.J."/>
            <person name="McMahon K.D."/>
            <person name="Konstantinidis K.T."/>
            <person name="Eloe-Fadrosh E.A."/>
            <person name="Kyrpides N.C."/>
            <person name="Woyke T."/>
        </authorList>
    </citation>
    <scope>NUCLEOTIDE SEQUENCE</scope>
    <source>
        <strain evidence="2">GVMAG-S-1102244-55</strain>
    </source>
</reference>
<accession>A0A6C0KEF5</accession>
<organism evidence="2">
    <name type="scientific">viral metagenome</name>
    <dbReference type="NCBI Taxonomy" id="1070528"/>
    <lineage>
        <taxon>unclassified sequences</taxon>
        <taxon>metagenomes</taxon>
        <taxon>organismal metagenomes</taxon>
    </lineage>
</organism>
<protein>
    <submittedName>
        <fullName evidence="2">Uncharacterized protein</fullName>
    </submittedName>
</protein>
<feature type="transmembrane region" description="Helical" evidence="1">
    <location>
        <begin position="41"/>
        <end position="59"/>
    </location>
</feature>